<comment type="caution">
    <text evidence="4">The sequence shown here is derived from an EMBL/GenBank/DDBJ whole genome shotgun (WGS) entry which is preliminary data.</text>
</comment>
<dbReference type="InterPro" id="IPR005702">
    <property type="entry name" value="Wzc-like_C"/>
</dbReference>
<dbReference type="PANTHER" id="PTHR32309">
    <property type="entry name" value="TYROSINE-PROTEIN KINASE"/>
    <property type="match status" value="1"/>
</dbReference>
<keyword evidence="4" id="KW-0808">Transferase</keyword>
<dbReference type="RefSeq" id="WP_312547298.1">
    <property type="nucleotide sequence ID" value="NZ_JBHRVV010000001.1"/>
</dbReference>
<evidence type="ECO:0000256" key="3">
    <source>
        <dbReference type="SAM" id="Phobius"/>
    </source>
</evidence>
<dbReference type="SUPFAM" id="SSF52540">
    <property type="entry name" value="P-loop containing nucleoside triphosphate hydrolases"/>
    <property type="match status" value="1"/>
</dbReference>
<dbReference type="InterPro" id="IPR017479">
    <property type="entry name" value="Tyr_kinase_chain_length_EpsG"/>
</dbReference>
<keyword evidence="1" id="KW-0547">Nucleotide-binding</keyword>
<evidence type="ECO:0000313" key="5">
    <source>
        <dbReference type="Proteomes" id="UP001595665"/>
    </source>
</evidence>
<organism evidence="4 5">
    <name type="scientific">Massilia haematophila</name>
    <dbReference type="NCBI Taxonomy" id="457923"/>
    <lineage>
        <taxon>Bacteria</taxon>
        <taxon>Pseudomonadati</taxon>
        <taxon>Pseudomonadota</taxon>
        <taxon>Betaproteobacteria</taxon>
        <taxon>Burkholderiales</taxon>
        <taxon>Oxalobacteraceae</taxon>
        <taxon>Telluria group</taxon>
        <taxon>Massilia</taxon>
    </lineage>
</organism>
<keyword evidence="4" id="KW-0418">Kinase</keyword>
<dbReference type="PANTHER" id="PTHR32309:SF13">
    <property type="entry name" value="FERRIC ENTEROBACTIN TRANSPORT PROTEIN FEPE"/>
    <property type="match status" value="1"/>
</dbReference>
<dbReference type="Gene3D" id="3.40.50.300">
    <property type="entry name" value="P-loop containing nucleotide triphosphate hydrolases"/>
    <property type="match status" value="1"/>
</dbReference>
<keyword evidence="2" id="KW-0067">ATP-binding</keyword>
<dbReference type="InterPro" id="IPR037257">
    <property type="entry name" value="T2SS_E_N_sf"/>
</dbReference>
<keyword evidence="3" id="KW-0472">Membrane</keyword>
<evidence type="ECO:0000256" key="1">
    <source>
        <dbReference type="ARBA" id="ARBA00022741"/>
    </source>
</evidence>
<feature type="transmembrane region" description="Helical" evidence="3">
    <location>
        <begin position="124"/>
        <end position="148"/>
    </location>
</feature>
<proteinExistence type="predicted"/>
<dbReference type="NCBIfam" id="TIGR03029">
    <property type="entry name" value="EpsG"/>
    <property type="match status" value="1"/>
</dbReference>
<reference evidence="5" key="1">
    <citation type="journal article" date="2019" name="Int. J. Syst. Evol. Microbiol.">
        <title>The Global Catalogue of Microorganisms (GCM) 10K type strain sequencing project: providing services to taxonomists for standard genome sequencing and annotation.</title>
        <authorList>
            <consortium name="The Broad Institute Genomics Platform"/>
            <consortium name="The Broad Institute Genome Sequencing Center for Infectious Disease"/>
            <person name="Wu L."/>
            <person name="Ma J."/>
        </authorList>
    </citation>
    <scope>NUCLEOTIDE SEQUENCE [LARGE SCALE GENOMIC DNA]</scope>
    <source>
        <strain evidence="5">CCM 7480</strain>
    </source>
</reference>
<dbReference type="CDD" id="cd05387">
    <property type="entry name" value="BY-kinase"/>
    <property type="match status" value="1"/>
</dbReference>
<dbReference type="InterPro" id="IPR050445">
    <property type="entry name" value="Bact_polysacc_biosynth/exp"/>
</dbReference>
<accession>A0ABV7PGZ3</accession>
<keyword evidence="3" id="KW-1133">Transmembrane helix</keyword>
<evidence type="ECO:0000256" key="2">
    <source>
        <dbReference type="ARBA" id="ARBA00022840"/>
    </source>
</evidence>
<keyword evidence="5" id="KW-1185">Reference proteome</keyword>
<dbReference type="EMBL" id="JBHRVV010000001">
    <property type="protein sequence ID" value="MFC3458449.1"/>
    <property type="molecule type" value="Genomic_DNA"/>
</dbReference>
<dbReference type="InterPro" id="IPR027417">
    <property type="entry name" value="P-loop_NTPase"/>
</dbReference>
<protein>
    <submittedName>
        <fullName evidence="4">Chain length determinant protein tyrosine kinase EpsG</fullName>
    </submittedName>
</protein>
<evidence type="ECO:0000313" key="4">
    <source>
        <dbReference type="EMBL" id="MFC3458449.1"/>
    </source>
</evidence>
<dbReference type="SUPFAM" id="SSF160246">
    <property type="entry name" value="EspE N-terminal domain-like"/>
    <property type="match status" value="1"/>
</dbReference>
<sequence length="295" mass="31564">MNVVNKPLSRRGSDFSQPVAERTIGMLLVEAGKIGAEDAERILLHQKLRSIRFGEAAIELGLVEAEDIRQVLAKQFQYPYLRTGESAFTDRLIAAYQPFSPEVEALRALRSQLMLRWFSASRRGLAVVGVGAGSGAAAMLAANLAVVFSQLGEQTLLMDCDLRAPSAHDTFRLGGRPGLSDVLGRRHAGDAIQRIAPFVDLSVLPSGTQAPNPLELLNRSSFQELCVQVMSRFDVVLCTTPPTAVGSDCFTIASRVGAALLVATRNATRQSDLHAAAAQLRQGGVTLVGSVLAEA</sequence>
<dbReference type="Proteomes" id="UP001595665">
    <property type="component" value="Unassembled WGS sequence"/>
</dbReference>
<name>A0ABV7PGZ3_9BURK</name>
<gene>
    <name evidence="4" type="primary">epsG</name>
    <name evidence="4" type="ORF">ACFOPH_09345</name>
</gene>
<dbReference type="GO" id="GO:0016301">
    <property type="term" value="F:kinase activity"/>
    <property type="evidence" value="ECO:0007669"/>
    <property type="project" value="UniProtKB-KW"/>
</dbReference>
<keyword evidence="3" id="KW-0812">Transmembrane</keyword>